<dbReference type="InterPro" id="IPR007110">
    <property type="entry name" value="Ig-like_dom"/>
</dbReference>
<keyword evidence="4" id="KW-0391">Immunity</keyword>
<feature type="chain" id="PRO_5020518284" evidence="9">
    <location>
        <begin position="20"/>
        <end position="515"/>
    </location>
</feature>
<dbReference type="InterPro" id="IPR036179">
    <property type="entry name" value="Ig-like_dom_sf"/>
</dbReference>
<feature type="domain" description="Ig-like" evidence="10">
    <location>
        <begin position="190"/>
        <end position="289"/>
    </location>
</feature>
<keyword evidence="2" id="KW-1003">Cell membrane</keyword>
<evidence type="ECO:0000256" key="1">
    <source>
        <dbReference type="ARBA" id="ARBA00004236"/>
    </source>
</evidence>
<feature type="domain" description="Ig-like" evidence="10">
    <location>
        <begin position="15"/>
        <end position="119"/>
    </location>
</feature>
<keyword evidence="7" id="KW-0325">Glycoprotein</keyword>
<keyword evidence="3 9" id="KW-0732">Signal</keyword>
<feature type="transmembrane region" description="Helical" evidence="8">
    <location>
        <begin position="156"/>
        <end position="179"/>
    </location>
</feature>
<evidence type="ECO:0000256" key="6">
    <source>
        <dbReference type="ARBA" id="ARBA00023157"/>
    </source>
</evidence>
<dbReference type="PANTHER" id="PTHR19433:SF133">
    <property type="entry name" value="IMMUNE-TYPE RECEPTOR 5 PRECURSOR-RELATED"/>
    <property type="match status" value="1"/>
</dbReference>
<evidence type="ECO:0000256" key="4">
    <source>
        <dbReference type="ARBA" id="ARBA00022859"/>
    </source>
</evidence>
<evidence type="ECO:0000256" key="9">
    <source>
        <dbReference type="SAM" id="SignalP"/>
    </source>
</evidence>
<evidence type="ECO:0000256" key="3">
    <source>
        <dbReference type="ARBA" id="ARBA00022729"/>
    </source>
</evidence>
<dbReference type="CDD" id="cd00099">
    <property type="entry name" value="IgV"/>
    <property type="match status" value="3"/>
</dbReference>
<sequence length="515" mass="56751">MILRLVALILLSALPQTKGIPQKIPLIVGKPGDNLTLTCPISGDEAGLFYWYKKMFGYMIETVAGGTLYTLSLQGQFDNPRFNVTKSGGMYFLSIKNVSHEDEGTYFCQSGAAYSMTFTNGTVLTVKDHKNLQKSVFVEPSPETDSVLPGKGRQEWNPVIIVLGILLALCMIVIAVLILSKDLIQTADVPVPMSLTVVEAGGEVTLQCQFSAKGGFIFYKWYKLPPGYMIQTVATGTYNQPILHEQFHNSRFNVTVEEARSLLTIKNVSKEDEATYFCQSGSAYKDSIKNATFLVVNDRNQQKSVNVKQNPETASVQPGDSVTFSCSLLSTNKVQCEPSVYWFRAGSGESHPAMIYTNSSYEEEERSCVYSLSKTVRDSSDTGTYYCAVVTCGQILFGEGTKVDIGQKLDPVVFVLGLLLSCCVAVITVLIFGISRKRVCKHCNGAKRASHNPGYDRSAVDQSSDLGGYSDEVNYAALDFTARKSKQVKKKKELPQECVYSAVRADYHTHDHNSM</sequence>
<dbReference type="SMART" id="SM00409">
    <property type="entry name" value="IG"/>
    <property type="match status" value="3"/>
</dbReference>
<gene>
    <name evidence="11" type="ORF">D9C73_006164</name>
</gene>
<evidence type="ECO:0000256" key="8">
    <source>
        <dbReference type="SAM" id="Phobius"/>
    </source>
</evidence>
<dbReference type="Gene3D" id="2.60.40.10">
    <property type="entry name" value="Immunoglobulins"/>
    <property type="match status" value="3"/>
</dbReference>
<feature type="domain" description="Ig-like" evidence="10">
    <location>
        <begin position="303"/>
        <end position="389"/>
    </location>
</feature>
<dbReference type="InterPro" id="IPR003598">
    <property type="entry name" value="Ig_sub2"/>
</dbReference>
<reference evidence="11 12" key="1">
    <citation type="submission" date="2019-01" db="EMBL/GenBank/DDBJ databases">
        <title>Genome Assembly of Collichthys lucidus.</title>
        <authorList>
            <person name="Cai M."/>
            <person name="Xiao S."/>
        </authorList>
    </citation>
    <scope>NUCLEOTIDE SEQUENCE [LARGE SCALE GENOMIC DNA]</scope>
    <source>
        <strain evidence="11">JT15FE1705JMU</strain>
        <tissue evidence="11">Muscle</tissue>
    </source>
</reference>
<dbReference type="SUPFAM" id="SSF48726">
    <property type="entry name" value="Immunoglobulin"/>
    <property type="match status" value="3"/>
</dbReference>
<proteinExistence type="predicted"/>
<dbReference type="AlphaFoldDB" id="A0A4U5UDK0"/>
<dbReference type="SMART" id="SM00406">
    <property type="entry name" value="IGv"/>
    <property type="match status" value="3"/>
</dbReference>
<dbReference type="InterPro" id="IPR013783">
    <property type="entry name" value="Ig-like_fold"/>
</dbReference>
<evidence type="ECO:0000256" key="7">
    <source>
        <dbReference type="ARBA" id="ARBA00023180"/>
    </source>
</evidence>
<dbReference type="GO" id="GO:0009617">
    <property type="term" value="P:response to bacterium"/>
    <property type="evidence" value="ECO:0007669"/>
    <property type="project" value="TreeGrafter"/>
</dbReference>
<dbReference type="PANTHER" id="PTHR19433">
    <property type="entry name" value="T-CELL RECEPTOR ALPHA CHAIN V REGION-RELATED"/>
    <property type="match status" value="1"/>
</dbReference>
<evidence type="ECO:0000256" key="2">
    <source>
        <dbReference type="ARBA" id="ARBA00022475"/>
    </source>
</evidence>
<dbReference type="Proteomes" id="UP000298787">
    <property type="component" value="Chromosome 6"/>
</dbReference>
<dbReference type="SMART" id="SM00408">
    <property type="entry name" value="IGc2"/>
    <property type="match status" value="2"/>
</dbReference>
<dbReference type="PROSITE" id="PS50835">
    <property type="entry name" value="IG_LIKE"/>
    <property type="match status" value="3"/>
</dbReference>
<dbReference type="STRING" id="240159.A0A4U5UDK0"/>
<organism evidence="11 12">
    <name type="scientific">Collichthys lucidus</name>
    <name type="common">Big head croaker</name>
    <name type="synonym">Sciaena lucida</name>
    <dbReference type="NCBI Taxonomy" id="240159"/>
    <lineage>
        <taxon>Eukaryota</taxon>
        <taxon>Metazoa</taxon>
        <taxon>Chordata</taxon>
        <taxon>Craniata</taxon>
        <taxon>Vertebrata</taxon>
        <taxon>Euteleostomi</taxon>
        <taxon>Actinopterygii</taxon>
        <taxon>Neopterygii</taxon>
        <taxon>Teleostei</taxon>
        <taxon>Neoteleostei</taxon>
        <taxon>Acanthomorphata</taxon>
        <taxon>Eupercaria</taxon>
        <taxon>Sciaenidae</taxon>
        <taxon>Collichthys</taxon>
    </lineage>
</organism>
<feature type="transmembrane region" description="Helical" evidence="8">
    <location>
        <begin position="412"/>
        <end position="434"/>
    </location>
</feature>
<keyword evidence="8" id="KW-0812">Transmembrane</keyword>
<dbReference type="GO" id="GO:0002376">
    <property type="term" value="P:immune system process"/>
    <property type="evidence" value="ECO:0007669"/>
    <property type="project" value="UniProtKB-KW"/>
</dbReference>
<keyword evidence="6" id="KW-1015">Disulfide bond</keyword>
<dbReference type="EMBL" id="CM014083">
    <property type="protein sequence ID" value="TKS72091.1"/>
    <property type="molecule type" value="Genomic_DNA"/>
</dbReference>
<keyword evidence="12" id="KW-1185">Reference proteome</keyword>
<evidence type="ECO:0000313" key="12">
    <source>
        <dbReference type="Proteomes" id="UP000298787"/>
    </source>
</evidence>
<dbReference type="Pfam" id="PF07686">
    <property type="entry name" value="V-set"/>
    <property type="match status" value="3"/>
</dbReference>
<keyword evidence="5 8" id="KW-0472">Membrane</keyword>
<accession>A0A4U5UDK0</accession>
<evidence type="ECO:0000313" key="11">
    <source>
        <dbReference type="EMBL" id="TKS72091.1"/>
    </source>
</evidence>
<dbReference type="InterPro" id="IPR013106">
    <property type="entry name" value="Ig_V-set"/>
</dbReference>
<evidence type="ECO:0000256" key="5">
    <source>
        <dbReference type="ARBA" id="ARBA00023136"/>
    </source>
</evidence>
<dbReference type="GO" id="GO:0005886">
    <property type="term" value="C:plasma membrane"/>
    <property type="evidence" value="ECO:0007669"/>
    <property type="project" value="UniProtKB-SubCell"/>
</dbReference>
<feature type="signal peptide" evidence="9">
    <location>
        <begin position="1"/>
        <end position="19"/>
    </location>
</feature>
<evidence type="ECO:0000259" key="10">
    <source>
        <dbReference type="PROSITE" id="PS50835"/>
    </source>
</evidence>
<protein>
    <submittedName>
        <fullName evidence="11">Ig kappa chain V-V region HP 91A3</fullName>
    </submittedName>
</protein>
<comment type="subcellular location">
    <subcellularLocation>
        <location evidence="1">Cell membrane</location>
    </subcellularLocation>
</comment>
<dbReference type="InterPro" id="IPR003599">
    <property type="entry name" value="Ig_sub"/>
</dbReference>
<keyword evidence="8" id="KW-1133">Transmembrane helix</keyword>
<name>A0A4U5UDK0_COLLU</name>
<dbReference type="InterPro" id="IPR052051">
    <property type="entry name" value="TCR_complex_component"/>
</dbReference>